<sequence>MDKDWNDNHLYKFVEGYISTITDNQSNTQNNLALLLFRQWYPKGTGDYSGGSYRFENDRKIYNLSLNYFTQADVIKESDWLNLLPYKIERVSGALDELKQIQNHIKQGEWEEVRVFHARNFYYKFNDARTDGQIDKDEFFVWLVWELIDMTEDYLDRMDPTGKEKPNDTDRS</sequence>
<dbReference type="Proteomes" id="UP000674938">
    <property type="component" value="Unassembled WGS sequence"/>
</dbReference>
<dbReference type="AlphaFoldDB" id="A0A940SVZ0"/>
<protein>
    <submittedName>
        <fullName evidence="1">Uncharacterized protein</fullName>
    </submittedName>
</protein>
<comment type="caution">
    <text evidence="1">The sequence shown here is derived from an EMBL/GenBank/DDBJ whole genome shotgun (WGS) entry which is preliminary data.</text>
</comment>
<dbReference type="EMBL" id="JAEEGA010000010">
    <property type="protein sequence ID" value="MBP1042404.1"/>
    <property type="molecule type" value="Genomic_DNA"/>
</dbReference>
<dbReference type="RefSeq" id="WP_209529555.1">
    <property type="nucleotide sequence ID" value="NZ_JAEEGA010000010.1"/>
</dbReference>
<organism evidence="1 2">
    <name type="scientific">Vagococcus allomyrinae</name>
    <dbReference type="NCBI Taxonomy" id="2794353"/>
    <lineage>
        <taxon>Bacteria</taxon>
        <taxon>Bacillati</taxon>
        <taxon>Bacillota</taxon>
        <taxon>Bacilli</taxon>
        <taxon>Lactobacillales</taxon>
        <taxon>Enterococcaceae</taxon>
        <taxon>Vagococcus</taxon>
    </lineage>
</organism>
<accession>A0A940SVZ0</accession>
<keyword evidence="2" id="KW-1185">Reference proteome</keyword>
<evidence type="ECO:0000313" key="1">
    <source>
        <dbReference type="EMBL" id="MBP1042404.1"/>
    </source>
</evidence>
<evidence type="ECO:0000313" key="2">
    <source>
        <dbReference type="Proteomes" id="UP000674938"/>
    </source>
</evidence>
<name>A0A940SVZ0_9ENTE</name>
<gene>
    <name evidence="1" type="ORF">I6N95_15400</name>
</gene>
<proteinExistence type="predicted"/>
<reference evidence="1" key="1">
    <citation type="submission" date="2020-12" db="EMBL/GenBank/DDBJ databases">
        <title>Vagococcus allomyrinae sp. nov. and Enterococcus lavae sp. nov., isolated from the larvae of Allomyrina dichotoma.</title>
        <authorList>
            <person name="Lee S.D."/>
        </authorList>
    </citation>
    <scope>NUCLEOTIDE SEQUENCE</scope>
    <source>
        <strain evidence="1">BWB3-3</strain>
    </source>
</reference>